<dbReference type="GO" id="GO:0005886">
    <property type="term" value="C:plasma membrane"/>
    <property type="evidence" value="ECO:0007669"/>
    <property type="project" value="UniProtKB-SubCell"/>
</dbReference>
<evidence type="ECO:0000256" key="4">
    <source>
        <dbReference type="ARBA" id="ARBA00022692"/>
    </source>
</evidence>
<gene>
    <name evidence="9 12" type="primary">lspA</name>
    <name evidence="12" type="ORF">ABEG20_20945</name>
</gene>
<keyword evidence="4 9" id="KW-0812">Transmembrane</keyword>
<protein>
    <recommendedName>
        <fullName evidence="9">Lipoprotein signal peptidase</fullName>
        <ecNumber evidence="9">3.4.23.36</ecNumber>
    </recommendedName>
    <alternativeName>
        <fullName evidence="9">Prolipoprotein signal peptidase</fullName>
    </alternativeName>
    <alternativeName>
        <fullName evidence="9">Signal peptidase II</fullName>
        <shortName evidence="9">SPase II</shortName>
    </alternativeName>
</protein>
<sequence length="168" mass="19344">MQKIENLRWSILLLLLTLNFSCDQISKRIVRTEISDYEHISIIKDRFTLTKVENSGAFLSLGDNMPYIFRLIILTGLPLLFLGYGLYFLFSKTNLPLTMQIALCFLIGGGTGNLYDRIVHGSVTDFMHMDFYFFQTGVFNFADISIMIGIGMLLYHSIRNNQLKHEIN</sequence>
<dbReference type="InterPro" id="IPR001872">
    <property type="entry name" value="Peptidase_A8"/>
</dbReference>
<feature type="active site" evidence="9">
    <location>
        <position position="125"/>
    </location>
</feature>
<evidence type="ECO:0000313" key="12">
    <source>
        <dbReference type="EMBL" id="XBO47761.1"/>
    </source>
</evidence>
<evidence type="ECO:0000256" key="9">
    <source>
        <dbReference type="HAMAP-Rule" id="MF_00161"/>
    </source>
</evidence>
<dbReference type="NCBIfam" id="TIGR00077">
    <property type="entry name" value="lspA"/>
    <property type="match status" value="1"/>
</dbReference>
<evidence type="ECO:0000256" key="11">
    <source>
        <dbReference type="RuleBase" id="RU004181"/>
    </source>
</evidence>
<keyword evidence="7 9" id="KW-1133">Transmembrane helix</keyword>
<dbReference type="EC" id="3.4.23.36" evidence="9"/>
<dbReference type="RefSeq" id="WP_406825165.1">
    <property type="nucleotide sequence ID" value="NZ_CP157485.1"/>
</dbReference>
<proteinExistence type="inferred from homology"/>
<feature type="transmembrane region" description="Helical" evidence="9">
    <location>
        <begin position="67"/>
        <end position="90"/>
    </location>
</feature>
<accession>A0AAU7K4Y4</accession>
<evidence type="ECO:0000256" key="10">
    <source>
        <dbReference type="RuleBase" id="RU000594"/>
    </source>
</evidence>
<feature type="transmembrane region" description="Helical" evidence="9">
    <location>
        <begin position="97"/>
        <end position="115"/>
    </location>
</feature>
<evidence type="ECO:0000256" key="1">
    <source>
        <dbReference type="ARBA" id="ARBA00006139"/>
    </source>
</evidence>
<dbReference type="PANTHER" id="PTHR33695:SF1">
    <property type="entry name" value="LIPOPROTEIN SIGNAL PEPTIDASE"/>
    <property type="match status" value="1"/>
</dbReference>
<comment type="subcellular location">
    <subcellularLocation>
        <location evidence="9">Cell membrane</location>
        <topology evidence="9">Multi-pass membrane protein</topology>
    </subcellularLocation>
</comment>
<dbReference type="AlphaFoldDB" id="A0AAU7K4Y4"/>
<evidence type="ECO:0000256" key="6">
    <source>
        <dbReference type="ARBA" id="ARBA00022801"/>
    </source>
</evidence>
<comment type="similarity">
    <text evidence="1 9 11">Belongs to the peptidase A8 family.</text>
</comment>
<dbReference type="PRINTS" id="PR00781">
    <property type="entry name" value="LIPOSIGPTASE"/>
</dbReference>
<feature type="transmembrane region" description="Helical" evidence="9">
    <location>
        <begin position="131"/>
        <end position="155"/>
    </location>
</feature>
<dbReference type="GO" id="GO:0006508">
    <property type="term" value="P:proteolysis"/>
    <property type="evidence" value="ECO:0007669"/>
    <property type="project" value="UniProtKB-KW"/>
</dbReference>
<comment type="pathway">
    <text evidence="9">Protein modification; lipoprotein biosynthesis (signal peptide cleavage).</text>
</comment>
<dbReference type="PROSITE" id="PS00855">
    <property type="entry name" value="SPASE_II"/>
    <property type="match status" value="1"/>
</dbReference>
<dbReference type="GO" id="GO:0004190">
    <property type="term" value="F:aspartic-type endopeptidase activity"/>
    <property type="evidence" value="ECO:0007669"/>
    <property type="project" value="UniProtKB-UniRule"/>
</dbReference>
<evidence type="ECO:0000256" key="5">
    <source>
        <dbReference type="ARBA" id="ARBA00022750"/>
    </source>
</evidence>
<evidence type="ECO:0000256" key="7">
    <source>
        <dbReference type="ARBA" id="ARBA00022989"/>
    </source>
</evidence>
<keyword evidence="6 9" id="KW-0378">Hydrolase</keyword>
<organism evidence="12">
    <name type="scientific">Pedobacter sp. KACC 23697</name>
    <dbReference type="NCBI Taxonomy" id="3149230"/>
    <lineage>
        <taxon>Bacteria</taxon>
        <taxon>Pseudomonadati</taxon>
        <taxon>Bacteroidota</taxon>
        <taxon>Sphingobacteriia</taxon>
        <taxon>Sphingobacteriales</taxon>
        <taxon>Sphingobacteriaceae</taxon>
        <taxon>Pedobacter</taxon>
    </lineage>
</organism>
<keyword evidence="3 9" id="KW-0645">Protease</keyword>
<evidence type="ECO:0000256" key="8">
    <source>
        <dbReference type="ARBA" id="ARBA00023136"/>
    </source>
</evidence>
<comment type="catalytic activity">
    <reaction evidence="9 10">
        <text>Release of signal peptides from bacterial membrane prolipoproteins. Hydrolyzes -Xaa-Yaa-Zaa-|-(S,diacylglyceryl)Cys-, in which Xaa is hydrophobic (preferably Leu), and Yaa (Ala or Ser) and Zaa (Gly or Ala) have small, neutral side chains.</text>
        <dbReference type="EC" id="3.4.23.36"/>
    </reaction>
</comment>
<dbReference type="HAMAP" id="MF_00161">
    <property type="entry name" value="LspA"/>
    <property type="match status" value="1"/>
</dbReference>
<reference evidence="12" key="1">
    <citation type="submission" date="2024-05" db="EMBL/GenBank/DDBJ databases">
        <authorList>
            <person name="Kim S."/>
            <person name="Heo J."/>
            <person name="Choi H."/>
            <person name="Choi Y."/>
            <person name="Kwon S.-W."/>
            <person name="Kim Y."/>
        </authorList>
    </citation>
    <scope>NUCLEOTIDE SEQUENCE</scope>
    <source>
        <strain evidence="12">KACC 23697</strain>
    </source>
</reference>
<keyword evidence="5 9" id="KW-0064">Aspartyl protease</keyword>
<keyword evidence="2 9" id="KW-1003">Cell membrane</keyword>
<dbReference type="PANTHER" id="PTHR33695">
    <property type="entry name" value="LIPOPROTEIN SIGNAL PEPTIDASE"/>
    <property type="match status" value="1"/>
</dbReference>
<comment type="function">
    <text evidence="9 10">This protein specifically catalyzes the removal of signal peptides from prolipoproteins.</text>
</comment>
<name>A0AAU7K4Y4_9SPHI</name>
<evidence type="ECO:0000256" key="3">
    <source>
        <dbReference type="ARBA" id="ARBA00022670"/>
    </source>
</evidence>
<evidence type="ECO:0000256" key="2">
    <source>
        <dbReference type="ARBA" id="ARBA00022475"/>
    </source>
</evidence>
<feature type="active site" evidence="9">
    <location>
        <position position="143"/>
    </location>
</feature>
<dbReference type="Pfam" id="PF01252">
    <property type="entry name" value="Peptidase_A8"/>
    <property type="match status" value="1"/>
</dbReference>
<keyword evidence="8 9" id="KW-0472">Membrane</keyword>
<comment type="caution">
    <text evidence="9">Lacks conserved residue(s) required for the propagation of feature annotation.</text>
</comment>
<dbReference type="EMBL" id="CP157485">
    <property type="protein sequence ID" value="XBO47761.1"/>
    <property type="molecule type" value="Genomic_DNA"/>
</dbReference>